<accession>A0A6G0YT35</accession>
<organism evidence="1 2">
    <name type="scientific">Aphis craccivora</name>
    <name type="common">Cowpea aphid</name>
    <dbReference type="NCBI Taxonomy" id="307492"/>
    <lineage>
        <taxon>Eukaryota</taxon>
        <taxon>Metazoa</taxon>
        <taxon>Ecdysozoa</taxon>
        <taxon>Arthropoda</taxon>
        <taxon>Hexapoda</taxon>
        <taxon>Insecta</taxon>
        <taxon>Pterygota</taxon>
        <taxon>Neoptera</taxon>
        <taxon>Paraneoptera</taxon>
        <taxon>Hemiptera</taxon>
        <taxon>Sternorrhyncha</taxon>
        <taxon>Aphidomorpha</taxon>
        <taxon>Aphidoidea</taxon>
        <taxon>Aphididae</taxon>
        <taxon>Aphidini</taxon>
        <taxon>Aphis</taxon>
        <taxon>Aphis</taxon>
    </lineage>
</organism>
<comment type="caution">
    <text evidence="1">The sequence shown here is derived from an EMBL/GenBank/DDBJ whole genome shotgun (WGS) entry which is preliminary data.</text>
</comment>
<protein>
    <submittedName>
        <fullName evidence="1">Uncharacterized protein</fullName>
    </submittedName>
</protein>
<dbReference type="EMBL" id="VUJU01002551">
    <property type="protein sequence ID" value="KAF0760888.1"/>
    <property type="molecule type" value="Genomic_DNA"/>
</dbReference>
<dbReference type="OrthoDB" id="6594942at2759"/>
<evidence type="ECO:0000313" key="2">
    <source>
        <dbReference type="Proteomes" id="UP000478052"/>
    </source>
</evidence>
<dbReference type="AlphaFoldDB" id="A0A6G0YT35"/>
<evidence type="ECO:0000313" key="1">
    <source>
        <dbReference type="EMBL" id="KAF0760888.1"/>
    </source>
</evidence>
<keyword evidence="2" id="KW-1185">Reference proteome</keyword>
<proteinExistence type="predicted"/>
<reference evidence="1 2" key="1">
    <citation type="submission" date="2019-08" db="EMBL/GenBank/DDBJ databases">
        <title>Whole genome of Aphis craccivora.</title>
        <authorList>
            <person name="Voronova N.V."/>
            <person name="Shulinski R.S."/>
            <person name="Bandarenka Y.V."/>
            <person name="Zhorov D.G."/>
            <person name="Warner D."/>
        </authorList>
    </citation>
    <scope>NUCLEOTIDE SEQUENCE [LARGE SCALE GENOMIC DNA]</scope>
    <source>
        <strain evidence="1">180601</strain>
        <tissue evidence="1">Whole Body</tissue>
    </source>
</reference>
<gene>
    <name evidence="1" type="ORF">FWK35_00007359</name>
</gene>
<name>A0A6G0YT35_APHCR</name>
<sequence>MHLQLLVLIKTFYSNIVNRIFGYLENILHNDIGKNAQLNEKNQFSKTVIEPSEKIQIYKNEINRKMHNYTNNQENSAGINNKFRKKETLQKKINYNFGDTEESAACDNDIETLKTSMNNSGLYHGIFYENMKCNETKIKEDEEKKFLFFESMRRDIMGRTRRSRPKTY</sequence>
<dbReference type="Proteomes" id="UP000478052">
    <property type="component" value="Unassembled WGS sequence"/>
</dbReference>